<feature type="chain" id="PRO_5006391532" evidence="1">
    <location>
        <begin position="23"/>
        <end position="377"/>
    </location>
</feature>
<feature type="domain" description="LysM" evidence="2">
    <location>
        <begin position="31"/>
        <end position="79"/>
    </location>
</feature>
<keyword evidence="1" id="KW-0732">Signal</keyword>
<dbReference type="CDD" id="cd00118">
    <property type="entry name" value="LysM"/>
    <property type="match status" value="1"/>
</dbReference>
<organism evidence="3 4">
    <name type="scientific">Stenotrophomonas beteli</name>
    <dbReference type="NCBI Taxonomy" id="3384461"/>
    <lineage>
        <taxon>Bacteria</taxon>
        <taxon>Pseudomonadati</taxon>
        <taxon>Pseudomonadota</taxon>
        <taxon>Gammaproteobacteria</taxon>
        <taxon>Lysobacterales</taxon>
        <taxon>Lysobacteraceae</taxon>
        <taxon>Stenotrophomonas</taxon>
        <taxon>Stenotrophomonas maltophilia group</taxon>
    </lineage>
</organism>
<dbReference type="OrthoDB" id="9765158at2"/>
<dbReference type="PANTHER" id="PTHR34700:SF4">
    <property type="entry name" value="PHAGE-LIKE ELEMENT PBSX PROTEIN XKDP"/>
    <property type="match status" value="1"/>
</dbReference>
<dbReference type="SMART" id="SM00257">
    <property type="entry name" value="LysM"/>
    <property type="match status" value="1"/>
</dbReference>
<feature type="signal peptide" evidence="1">
    <location>
        <begin position="1"/>
        <end position="22"/>
    </location>
</feature>
<evidence type="ECO:0000256" key="1">
    <source>
        <dbReference type="SAM" id="SignalP"/>
    </source>
</evidence>
<dbReference type="SUPFAM" id="SSF54106">
    <property type="entry name" value="LysM domain"/>
    <property type="match status" value="1"/>
</dbReference>
<dbReference type="Gene3D" id="3.10.350.10">
    <property type="entry name" value="LysM domain"/>
    <property type="match status" value="1"/>
</dbReference>
<dbReference type="EMBL" id="LLXV01000039">
    <property type="protein sequence ID" value="KRG50006.1"/>
    <property type="molecule type" value="Genomic_DNA"/>
</dbReference>
<dbReference type="InterPro" id="IPR036779">
    <property type="entry name" value="LysM_dom_sf"/>
</dbReference>
<comment type="caution">
    <text evidence="3">The sequence shown here is derived from an EMBL/GenBank/DDBJ whole genome shotgun (WGS) entry which is preliminary data.</text>
</comment>
<proteinExistence type="predicted"/>
<gene>
    <name evidence="3" type="ORF">ARC23_13005</name>
</gene>
<dbReference type="Proteomes" id="UP000051757">
    <property type="component" value="Unassembled WGS sequence"/>
</dbReference>
<keyword evidence="4" id="KW-1185">Reference proteome</keyword>
<reference evidence="3 4" key="1">
    <citation type="journal article" date="2016" name="Front. Microbiol.">
        <title>Genome Sequence of Type Strains of Genus Stenotrophomonas.</title>
        <authorList>
            <person name="Patil P.P."/>
            <person name="Midha S."/>
            <person name="Kumar S."/>
            <person name="Patil P.B."/>
        </authorList>
    </citation>
    <scope>NUCLEOTIDE SEQUENCE [LARGE SCALE GENOMIC DNA]</scope>
    <source>
        <strain evidence="3 4">LMG 978</strain>
    </source>
</reference>
<accession>A0A0R0AYK8</accession>
<dbReference type="PROSITE" id="PS51782">
    <property type="entry name" value="LYSM"/>
    <property type="match status" value="1"/>
</dbReference>
<name>A0A0R0AYK8_9GAMM</name>
<dbReference type="InterPro" id="IPR052196">
    <property type="entry name" value="Bact_Kbp"/>
</dbReference>
<evidence type="ECO:0000259" key="2">
    <source>
        <dbReference type="PROSITE" id="PS51782"/>
    </source>
</evidence>
<dbReference type="Pfam" id="PF01476">
    <property type="entry name" value="LysM"/>
    <property type="match status" value="1"/>
</dbReference>
<evidence type="ECO:0000313" key="4">
    <source>
        <dbReference type="Proteomes" id="UP000051757"/>
    </source>
</evidence>
<dbReference type="AlphaFoldDB" id="A0A0R0AYK8"/>
<sequence length="377" mass="40846">MLLRFRTVVAAAMLTVAAYATAVEVNGGHPDTYVVRKGDTLWDIAARFLQKPWLWPEIWQANPQIANPHLIYPGDVLSLAYLDRVTVAAQPGPRREAPIDAIPLAQVEPFLKQLSVVDSVKQLPYVVGLEDNRLRVSGGDTVYVRLADAQVGQRWAVVRPTVRYAQPKPTEDLTANGDVTPGSGNLWKAYNAPNARRGVLGYELAQVATGTITQVAGGKVEASTLVLDKNVGGREVRSGDRLVPVEARPYDLQFVPHVPAAGVEGVDVRVLAVTDMFTAGGPRDVIAISAGRAQGVDNGTVFSLWRPGRHVAHRMKYPTSSRMDDALSTGAGRVSLPDEYAAHAMVFRTFDNVSYALVMQGVKPVRVGYNALHPDAK</sequence>
<dbReference type="PANTHER" id="PTHR34700">
    <property type="entry name" value="POTASSIUM BINDING PROTEIN KBP"/>
    <property type="match status" value="1"/>
</dbReference>
<dbReference type="InterPro" id="IPR018392">
    <property type="entry name" value="LysM"/>
</dbReference>
<protein>
    <submittedName>
        <fullName evidence="3">Peptidoglycan-binding protein LysM</fullName>
    </submittedName>
</protein>
<evidence type="ECO:0000313" key="3">
    <source>
        <dbReference type="EMBL" id="KRG50006.1"/>
    </source>
</evidence>